<name>A0A5M8RTM5_9BACI</name>
<protein>
    <recommendedName>
        <fullName evidence="1">Tetracyclin repressor-like C-terminal domain-containing protein</fullName>
    </recommendedName>
</protein>
<dbReference type="Proteomes" id="UP000324326">
    <property type="component" value="Unassembled WGS sequence"/>
</dbReference>
<evidence type="ECO:0000313" key="2">
    <source>
        <dbReference type="EMBL" id="KAA6451289.1"/>
    </source>
</evidence>
<dbReference type="AlphaFoldDB" id="A0A5M8RTM5"/>
<accession>A0A5M8RTM5</accession>
<dbReference type="EMBL" id="QSND01000002">
    <property type="protein sequence ID" value="KAA6451289.1"/>
    <property type="molecule type" value="Genomic_DNA"/>
</dbReference>
<comment type="caution">
    <text evidence="2">The sequence shown here is derived from an EMBL/GenBank/DDBJ whole genome shotgun (WGS) entry which is preliminary data.</text>
</comment>
<dbReference type="RefSeq" id="WP_150149846.1">
    <property type="nucleotide sequence ID" value="NZ_QSND01000002.1"/>
</dbReference>
<dbReference type="InterPro" id="IPR041478">
    <property type="entry name" value="TetR_C_27"/>
</dbReference>
<proteinExistence type="predicted"/>
<organism evidence="2 3">
    <name type="scientific">Bacillus swezeyi</name>
    <dbReference type="NCBI Taxonomy" id="1925020"/>
    <lineage>
        <taxon>Bacteria</taxon>
        <taxon>Bacillati</taxon>
        <taxon>Bacillota</taxon>
        <taxon>Bacilli</taxon>
        <taxon>Bacillales</taxon>
        <taxon>Bacillaceae</taxon>
        <taxon>Bacillus</taxon>
    </lineage>
</organism>
<dbReference type="Pfam" id="PF17935">
    <property type="entry name" value="TetR_C_27"/>
    <property type="match status" value="1"/>
</dbReference>
<gene>
    <name evidence="2" type="ORF">DX927_10945</name>
</gene>
<evidence type="ECO:0000259" key="1">
    <source>
        <dbReference type="Pfam" id="PF17935"/>
    </source>
</evidence>
<reference evidence="2 3" key="1">
    <citation type="submission" date="2018-08" db="EMBL/GenBank/DDBJ databases">
        <title>Bacillus phenotypic plasticity.</title>
        <authorList>
            <person name="Hurtado E."/>
        </authorList>
    </citation>
    <scope>NUCLEOTIDE SEQUENCE [LARGE SCALE GENOMIC DNA]</scope>
    <source>
        <strain evidence="2 3">427</strain>
    </source>
</reference>
<sequence length="59" mass="6790">MEEGMQAKEFRYGDAGLKAWVLFQTTTSIHHPAHSLEWPHTAIDEMFNELIDISIIGFK</sequence>
<feature type="domain" description="Tetracyclin repressor-like C-terminal" evidence="1">
    <location>
        <begin position="2"/>
        <end position="50"/>
    </location>
</feature>
<evidence type="ECO:0000313" key="3">
    <source>
        <dbReference type="Proteomes" id="UP000324326"/>
    </source>
</evidence>